<evidence type="ECO:0000313" key="7">
    <source>
        <dbReference type="Proteomes" id="UP001473063"/>
    </source>
</evidence>
<dbReference type="Proteomes" id="UP001473063">
    <property type="component" value="Unassembled WGS sequence"/>
</dbReference>
<accession>A0ABV1BHE8</accession>
<evidence type="ECO:0000256" key="1">
    <source>
        <dbReference type="ARBA" id="ARBA00004613"/>
    </source>
</evidence>
<keyword evidence="7" id="KW-1185">Reference proteome</keyword>
<proteinExistence type="predicted"/>
<evidence type="ECO:0000256" key="4">
    <source>
        <dbReference type="SAM" id="Phobius"/>
    </source>
</evidence>
<dbReference type="PANTHER" id="PTHR34216:SF3">
    <property type="entry name" value="POLY-BETA-1,6-N-ACETYL-D-GLUCOSAMINE N-DEACETYLASE"/>
    <property type="match status" value="1"/>
</dbReference>
<protein>
    <submittedName>
        <fullName evidence="6">Polysaccharide deacetylase family protein</fullName>
    </submittedName>
</protein>
<evidence type="ECO:0000256" key="3">
    <source>
        <dbReference type="SAM" id="MobiDB-lite"/>
    </source>
</evidence>
<evidence type="ECO:0000256" key="2">
    <source>
        <dbReference type="ARBA" id="ARBA00022729"/>
    </source>
</evidence>
<dbReference type="EMBL" id="JBBMEJ010000020">
    <property type="protein sequence ID" value="MEQ2372049.1"/>
    <property type="molecule type" value="Genomic_DNA"/>
</dbReference>
<dbReference type="SUPFAM" id="SSF88713">
    <property type="entry name" value="Glycoside hydrolase/deacetylase"/>
    <property type="match status" value="1"/>
</dbReference>
<sequence>MEKETPRGTRPEMGTPEYEEWRREVLERRRKRLQKERRKRLIAVGAVLVIIIGGVSVGISSCRQKKATIVQHDQTSADTKTDSKTEDNKDSATDNTTAADSTLEQAELLAQQYNYDEAIDLLKKDPAYSSDQKMQAAVKKYEETKATCTAWPLEKVTHVFYHILIRDPSKAFDGDYKEADYNQVMTTIDEFNKITQTMYDEGYVMVSIKDMAKADDNGNITPGEILLPPGKIPFVLSQDDVCYYHYMDGDGFATKLVVDDEGKIRNEYVEDDGSVSVGDYDMVPLIDRFVEKHPDFSYRGAKGIVALTGYNGILGYRTDESYETRPDDLDADKVKWLDEHPDFSLEKEREGAKKVADAMKAEGWEFASHTWGHQNVGQISLEKLQADTEKFKKNVDPLIGGTDIIIFAFGTDITNAEDYSGDKFEYLKGQGYNYYCNVDSSQYFVQIRDRYFRQGRRNLDGYRMYYNPELLEDLFNAKDVFDKARPTPVPPMG</sequence>
<keyword evidence="2" id="KW-0732">Signal</keyword>
<keyword evidence="4" id="KW-1133">Transmembrane helix</keyword>
<feature type="compositionally biased region" description="Basic and acidic residues" evidence="3">
    <location>
        <begin position="79"/>
        <end position="92"/>
    </location>
</feature>
<evidence type="ECO:0000313" key="6">
    <source>
        <dbReference type="EMBL" id="MEQ2372049.1"/>
    </source>
</evidence>
<keyword evidence="4" id="KW-0472">Membrane</keyword>
<reference evidence="6 7" key="1">
    <citation type="submission" date="2024-03" db="EMBL/GenBank/DDBJ databases">
        <title>Human intestinal bacterial collection.</title>
        <authorList>
            <person name="Pauvert C."/>
            <person name="Hitch T.C.A."/>
            <person name="Clavel T."/>
        </authorList>
    </citation>
    <scope>NUCLEOTIDE SEQUENCE [LARGE SCALE GENOMIC DNA]</scope>
    <source>
        <strain evidence="6 7">CLA-JM-H16</strain>
    </source>
</reference>
<dbReference type="RefSeq" id="WP_349057414.1">
    <property type="nucleotide sequence ID" value="NZ_JBBMEJ010000020.1"/>
</dbReference>
<organism evidence="6 7">
    <name type="scientific">Blautia aquisgranensis</name>
    <dbReference type="NCBI Taxonomy" id="3133153"/>
    <lineage>
        <taxon>Bacteria</taxon>
        <taxon>Bacillati</taxon>
        <taxon>Bacillota</taxon>
        <taxon>Clostridia</taxon>
        <taxon>Lachnospirales</taxon>
        <taxon>Lachnospiraceae</taxon>
        <taxon>Blautia</taxon>
    </lineage>
</organism>
<dbReference type="InterPro" id="IPR051398">
    <property type="entry name" value="Polysacch_Deacetylase"/>
</dbReference>
<feature type="region of interest" description="Disordered" evidence="3">
    <location>
        <begin position="68"/>
        <end position="100"/>
    </location>
</feature>
<gene>
    <name evidence="6" type="ORF">WMO28_14165</name>
</gene>
<dbReference type="Gene3D" id="3.20.20.370">
    <property type="entry name" value="Glycoside hydrolase/deacetylase"/>
    <property type="match status" value="1"/>
</dbReference>
<evidence type="ECO:0000259" key="5">
    <source>
        <dbReference type="Pfam" id="PF01522"/>
    </source>
</evidence>
<dbReference type="Pfam" id="PF01522">
    <property type="entry name" value="Polysacc_deac_1"/>
    <property type="match status" value="1"/>
</dbReference>
<name>A0ABV1BHE8_9FIRM</name>
<dbReference type="PANTHER" id="PTHR34216">
    <property type="match status" value="1"/>
</dbReference>
<keyword evidence="4" id="KW-0812">Transmembrane</keyword>
<dbReference type="InterPro" id="IPR011330">
    <property type="entry name" value="Glyco_hydro/deAcase_b/a-brl"/>
</dbReference>
<feature type="domain" description="NodB homology" evidence="5">
    <location>
        <begin position="350"/>
        <end position="401"/>
    </location>
</feature>
<feature type="transmembrane region" description="Helical" evidence="4">
    <location>
        <begin position="41"/>
        <end position="59"/>
    </location>
</feature>
<comment type="subcellular location">
    <subcellularLocation>
        <location evidence="1">Secreted</location>
    </subcellularLocation>
</comment>
<dbReference type="InterPro" id="IPR002509">
    <property type="entry name" value="NODB_dom"/>
</dbReference>
<comment type="caution">
    <text evidence="6">The sequence shown here is derived from an EMBL/GenBank/DDBJ whole genome shotgun (WGS) entry which is preliminary data.</text>
</comment>